<feature type="domain" description="AB hydrolase-1" evidence="1">
    <location>
        <begin position="37"/>
        <end position="283"/>
    </location>
</feature>
<dbReference type="Pfam" id="PF00561">
    <property type="entry name" value="Abhydrolase_1"/>
    <property type="match status" value="1"/>
</dbReference>
<name>A0A381P7M1_9ZZZZ</name>
<protein>
    <recommendedName>
        <fullName evidence="1">AB hydrolase-1 domain-containing protein</fullName>
    </recommendedName>
</protein>
<gene>
    <name evidence="2" type="ORF">METZ01_LOCUS15448</name>
</gene>
<organism evidence="2">
    <name type="scientific">marine metagenome</name>
    <dbReference type="NCBI Taxonomy" id="408172"/>
    <lineage>
        <taxon>unclassified sequences</taxon>
        <taxon>metagenomes</taxon>
        <taxon>ecological metagenomes</taxon>
    </lineage>
</organism>
<proteinExistence type="predicted"/>
<dbReference type="GO" id="GO:0016020">
    <property type="term" value="C:membrane"/>
    <property type="evidence" value="ECO:0007669"/>
    <property type="project" value="TreeGrafter"/>
</dbReference>
<evidence type="ECO:0000313" key="2">
    <source>
        <dbReference type="EMBL" id="SUZ62594.1"/>
    </source>
</evidence>
<dbReference type="InterPro" id="IPR029058">
    <property type="entry name" value="AB_hydrolase_fold"/>
</dbReference>
<sequence length="296" mass="33861">MRSEKIYQSKREPRYSNISIRDVNYQITEWGDNKKELILYLHGWGDTGSTFQFVVDSFEKDWHVVAPDWRGFGKSSHSGIGYWFPDYLADLDVLLDKFSLEEPIHIIGHSMGANVAGLYAGIKPNRIKSFINLEGFGLTDGDPEKAPDNYLRWIEKGKCGEKFQVYESFNELVPRILKRSPNMTIDKALYVAHEWAELNNDGVVRLRADPLHKLPNATQYRRSEAEACWKRITAKTLVVVGEETKFSAVLTPFIDSDIDQFASNNSKLISIPNVGHMLHFEAPDALAKEIEKFLMM</sequence>
<dbReference type="InterPro" id="IPR050266">
    <property type="entry name" value="AB_hydrolase_sf"/>
</dbReference>
<dbReference type="PRINTS" id="PR00111">
    <property type="entry name" value="ABHYDROLASE"/>
</dbReference>
<reference evidence="2" key="1">
    <citation type="submission" date="2018-05" db="EMBL/GenBank/DDBJ databases">
        <authorList>
            <person name="Lanie J.A."/>
            <person name="Ng W.-L."/>
            <person name="Kazmierczak K.M."/>
            <person name="Andrzejewski T.M."/>
            <person name="Davidsen T.M."/>
            <person name="Wayne K.J."/>
            <person name="Tettelin H."/>
            <person name="Glass J.I."/>
            <person name="Rusch D."/>
            <person name="Podicherti R."/>
            <person name="Tsui H.-C.T."/>
            <person name="Winkler M.E."/>
        </authorList>
    </citation>
    <scope>NUCLEOTIDE SEQUENCE</scope>
</reference>
<evidence type="ECO:0000259" key="1">
    <source>
        <dbReference type="Pfam" id="PF00561"/>
    </source>
</evidence>
<dbReference type="EMBL" id="UINC01000880">
    <property type="protein sequence ID" value="SUZ62594.1"/>
    <property type="molecule type" value="Genomic_DNA"/>
</dbReference>
<dbReference type="Gene3D" id="3.40.50.1820">
    <property type="entry name" value="alpha/beta hydrolase"/>
    <property type="match status" value="1"/>
</dbReference>
<dbReference type="AlphaFoldDB" id="A0A381P7M1"/>
<dbReference type="PANTHER" id="PTHR43798:SF33">
    <property type="entry name" value="HYDROLASE, PUTATIVE (AFU_ORTHOLOGUE AFUA_2G14860)-RELATED"/>
    <property type="match status" value="1"/>
</dbReference>
<dbReference type="InterPro" id="IPR000073">
    <property type="entry name" value="AB_hydrolase_1"/>
</dbReference>
<dbReference type="PANTHER" id="PTHR43798">
    <property type="entry name" value="MONOACYLGLYCEROL LIPASE"/>
    <property type="match status" value="1"/>
</dbReference>
<accession>A0A381P7M1</accession>
<dbReference type="SUPFAM" id="SSF53474">
    <property type="entry name" value="alpha/beta-Hydrolases"/>
    <property type="match status" value="1"/>
</dbReference>